<organism evidence="1 2">
    <name type="scientific">Suillus luteus UH-Slu-Lm8-n1</name>
    <dbReference type="NCBI Taxonomy" id="930992"/>
    <lineage>
        <taxon>Eukaryota</taxon>
        <taxon>Fungi</taxon>
        <taxon>Dikarya</taxon>
        <taxon>Basidiomycota</taxon>
        <taxon>Agaricomycotina</taxon>
        <taxon>Agaricomycetes</taxon>
        <taxon>Agaricomycetidae</taxon>
        <taxon>Boletales</taxon>
        <taxon>Suillineae</taxon>
        <taxon>Suillaceae</taxon>
        <taxon>Suillus</taxon>
    </lineage>
</organism>
<proteinExistence type="predicted"/>
<reference evidence="2" key="2">
    <citation type="submission" date="2015-01" db="EMBL/GenBank/DDBJ databases">
        <title>Evolutionary Origins and Diversification of the Mycorrhizal Mutualists.</title>
        <authorList>
            <consortium name="DOE Joint Genome Institute"/>
            <consortium name="Mycorrhizal Genomics Consortium"/>
            <person name="Kohler A."/>
            <person name="Kuo A."/>
            <person name="Nagy L.G."/>
            <person name="Floudas D."/>
            <person name="Copeland A."/>
            <person name="Barry K.W."/>
            <person name="Cichocki N."/>
            <person name="Veneault-Fourrey C."/>
            <person name="LaButti K."/>
            <person name="Lindquist E.A."/>
            <person name="Lipzen A."/>
            <person name="Lundell T."/>
            <person name="Morin E."/>
            <person name="Murat C."/>
            <person name="Riley R."/>
            <person name="Ohm R."/>
            <person name="Sun H."/>
            <person name="Tunlid A."/>
            <person name="Henrissat B."/>
            <person name="Grigoriev I.V."/>
            <person name="Hibbett D.S."/>
            <person name="Martin F."/>
        </authorList>
    </citation>
    <scope>NUCLEOTIDE SEQUENCE [LARGE SCALE GENOMIC DNA]</scope>
    <source>
        <strain evidence="2">UH-Slu-Lm8-n1</strain>
    </source>
</reference>
<dbReference type="EMBL" id="KN835374">
    <property type="protein sequence ID" value="KIK38782.1"/>
    <property type="molecule type" value="Genomic_DNA"/>
</dbReference>
<dbReference type="HOGENOM" id="CLU_2984798_0_0_1"/>
<evidence type="ECO:0000313" key="2">
    <source>
        <dbReference type="Proteomes" id="UP000054485"/>
    </source>
</evidence>
<keyword evidence="2" id="KW-1185">Reference proteome</keyword>
<dbReference type="Proteomes" id="UP000054485">
    <property type="component" value="Unassembled WGS sequence"/>
</dbReference>
<name>A0A0D0AWM0_9AGAM</name>
<sequence>MRSPSPVELYAPTYCAYEAIFLAFADVRSNRSSRALAWANQDVLDFYDFAHDKGVGEHKGVSEFSKLWK</sequence>
<gene>
    <name evidence="1" type="ORF">CY34DRAFT_371728</name>
</gene>
<accession>A0A0D0AWM0</accession>
<dbReference type="OrthoDB" id="2692128at2759"/>
<dbReference type="InParanoid" id="A0A0D0AWM0"/>
<evidence type="ECO:0000313" key="1">
    <source>
        <dbReference type="EMBL" id="KIK38782.1"/>
    </source>
</evidence>
<reference evidence="1 2" key="1">
    <citation type="submission" date="2014-04" db="EMBL/GenBank/DDBJ databases">
        <authorList>
            <consortium name="DOE Joint Genome Institute"/>
            <person name="Kuo A."/>
            <person name="Ruytinx J."/>
            <person name="Rineau F."/>
            <person name="Colpaert J."/>
            <person name="Kohler A."/>
            <person name="Nagy L.G."/>
            <person name="Floudas D."/>
            <person name="Copeland A."/>
            <person name="Barry K.W."/>
            <person name="Cichocki N."/>
            <person name="Veneault-Fourrey C."/>
            <person name="LaButti K."/>
            <person name="Lindquist E.A."/>
            <person name="Lipzen A."/>
            <person name="Lundell T."/>
            <person name="Morin E."/>
            <person name="Murat C."/>
            <person name="Sun H."/>
            <person name="Tunlid A."/>
            <person name="Henrissat B."/>
            <person name="Grigoriev I.V."/>
            <person name="Hibbett D.S."/>
            <person name="Martin F."/>
            <person name="Nordberg H.P."/>
            <person name="Cantor M.N."/>
            <person name="Hua S.X."/>
        </authorList>
    </citation>
    <scope>NUCLEOTIDE SEQUENCE [LARGE SCALE GENOMIC DNA]</scope>
    <source>
        <strain evidence="1 2">UH-Slu-Lm8-n1</strain>
    </source>
</reference>
<dbReference type="AlphaFoldDB" id="A0A0D0AWM0"/>
<protein>
    <submittedName>
        <fullName evidence="1">Uncharacterized protein</fullName>
    </submittedName>
</protein>